<comment type="caution">
    <text evidence="1">The sequence shown here is derived from an EMBL/GenBank/DDBJ whole genome shotgun (WGS) entry which is preliminary data.</text>
</comment>
<dbReference type="AlphaFoldDB" id="A0A1F5XXZ3"/>
<proteinExistence type="predicted"/>
<sequence length="143" mass="15222">MKKRGVTLLLAIFISALALSLGLGIFTIIFGELGISGTSKESLEAFYAADSGIECALFWDIKQQAFNDPVLGTVQCANSTPLLNVTIDANSTTTRFSLLLSNSCVRVTVRKTALETIVTSLGENIACGLTGGRTVQRGLEVKY</sequence>
<evidence type="ECO:0000313" key="1">
    <source>
        <dbReference type="EMBL" id="OGF92713.1"/>
    </source>
</evidence>
<organism evidence="1 2">
    <name type="scientific">Candidatus Giovannonibacteria bacterium RIFCSPLOWO2_12_FULL_43_26</name>
    <dbReference type="NCBI Taxonomy" id="1798363"/>
    <lineage>
        <taxon>Bacteria</taxon>
        <taxon>Candidatus Giovannoniibacteriota</taxon>
    </lineage>
</organism>
<name>A0A1F5XXZ3_9BACT</name>
<gene>
    <name evidence="1" type="ORF">A3H05_03075</name>
</gene>
<evidence type="ECO:0000313" key="2">
    <source>
        <dbReference type="Proteomes" id="UP000177334"/>
    </source>
</evidence>
<evidence type="ECO:0008006" key="3">
    <source>
        <dbReference type="Google" id="ProtNLM"/>
    </source>
</evidence>
<protein>
    <recommendedName>
        <fullName evidence="3">Type 4 fimbrial biogenesis protein PilX N-terminal domain-containing protein</fullName>
    </recommendedName>
</protein>
<reference evidence="1 2" key="1">
    <citation type="journal article" date="2016" name="Nat. Commun.">
        <title>Thousands of microbial genomes shed light on interconnected biogeochemical processes in an aquifer system.</title>
        <authorList>
            <person name="Anantharaman K."/>
            <person name="Brown C.T."/>
            <person name="Hug L.A."/>
            <person name="Sharon I."/>
            <person name="Castelle C.J."/>
            <person name="Probst A.J."/>
            <person name="Thomas B.C."/>
            <person name="Singh A."/>
            <person name="Wilkins M.J."/>
            <person name="Karaoz U."/>
            <person name="Brodie E.L."/>
            <person name="Williams K.H."/>
            <person name="Hubbard S.S."/>
            <person name="Banfield J.F."/>
        </authorList>
    </citation>
    <scope>NUCLEOTIDE SEQUENCE [LARGE SCALE GENOMIC DNA]</scope>
</reference>
<dbReference type="Proteomes" id="UP000177334">
    <property type="component" value="Unassembled WGS sequence"/>
</dbReference>
<accession>A0A1F5XXZ3</accession>
<dbReference type="EMBL" id="MFIP01000006">
    <property type="protein sequence ID" value="OGF92713.1"/>
    <property type="molecule type" value="Genomic_DNA"/>
</dbReference>